<evidence type="ECO:0000259" key="4">
    <source>
        <dbReference type="Pfam" id="PF00656"/>
    </source>
</evidence>
<dbReference type="EMBL" id="JARIHO010000007">
    <property type="protein sequence ID" value="KAJ7358580.1"/>
    <property type="molecule type" value="Genomic_DNA"/>
</dbReference>
<dbReference type="Gene3D" id="3.40.50.12660">
    <property type="match status" value="1"/>
</dbReference>
<dbReference type="PANTHER" id="PTHR48104">
    <property type="entry name" value="METACASPASE-4"/>
    <property type="match status" value="1"/>
</dbReference>
<keyword evidence="3" id="KW-0788">Thiol protease</keyword>
<feature type="domain" description="Peptidase C14 caspase" evidence="4">
    <location>
        <begin position="70"/>
        <end position="266"/>
    </location>
</feature>
<gene>
    <name evidence="5" type="ORF">DFH08DRAFT_1075576</name>
</gene>
<keyword evidence="3" id="KW-0378">Hydrolase</keyword>
<evidence type="ECO:0000256" key="2">
    <source>
        <dbReference type="ARBA" id="ARBA00022703"/>
    </source>
</evidence>
<comment type="caution">
    <text evidence="5">The sequence shown here is derived from an EMBL/GenBank/DDBJ whole genome shotgun (WGS) entry which is preliminary data.</text>
</comment>
<dbReference type="Proteomes" id="UP001218218">
    <property type="component" value="Unassembled WGS sequence"/>
</dbReference>
<accession>A0AAD7AHZ3</accession>
<sequence length="310" mass="34778">MQAPTSTNPLFADFCIHPQSRATTTLILTPTPRYHHAQLHPAPMPVVQRHRVPLMHAIPPHFMYAKCTGRRRALCIGINYHGQAHELHGCINDAKHVFSFLVRRAGYKAEDIVVLTDDCPHARGQPTQQNILDAMEWLVADARPHDMLFFHYSGHGGQTRDLEGDEVDGYDEVIYPLDYQRVGHIVDDKMHDIMMKPLPEGCRLTAVFDSCHSGTVLDLPYIYDHHGRLKGRHISDRARKRKASSANVISLSGCKDGQTSADTFADGRAVGAASRVGFLLSFLPSLLLAFIKAIEAHPHQSYQEFLHNVR</sequence>
<keyword evidence="2" id="KW-0053">Apoptosis</keyword>
<dbReference type="AlphaFoldDB" id="A0AAD7AHZ3"/>
<dbReference type="Pfam" id="PF00656">
    <property type="entry name" value="Peptidase_C14"/>
    <property type="match status" value="1"/>
</dbReference>
<dbReference type="InterPro" id="IPR050452">
    <property type="entry name" value="Metacaspase"/>
</dbReference>
<comment type="similarity">
    <text evidence="1">Belongs to the peptidase C14B family.</text>
</comment>
<organism evidence="5 6">
    <name type="scientific">Mycena albidolilacea</name>
    <dbReference type="NCBI Taxonomy" id="1033008"/>
    <lineage>
        <taxon>Eukaryota</taxon>
        <taxon>Fungi</taxon>
        <taxon>Dikarya</taxon>
        <taxon>Basidiomycota</taxon>
        <taxon>Agaricomycotina</taxon>
        <taxon>Agaricomycetes</taxon>
        <taxon>Agaricomycetidae</taxon>
        <taxon>Agaricales</taxon>
        <taxon>Marasmiineae</taxon>
        <taxon>Mycenaceae</taxon>
        <taxon>Mycena</taxon>
    </lineage>
</organism>
<evidence type="ECO:0000256" key="1">
    <source>
        <dbReference type="ARBA" id="ARBA00009005"/>
    </source>
</evidence>
<evidence type="ECO:0000256" key="3">
    <source>
        <dbReference type="ARBA" id="ARBA00022807"/>
    </source>
</evidence>
<dbReference type="InterPro" id="IPR029030">
    <property type="entry name" value="Caspase-like_dom_sf"/>
</dbReference>
<protein>
    <submittedName>
        <fullName evidence="5">Caspase domain-containing protein</fullName>
    </submittedName>
</protein>
<keyword evidence="3" id="KW-0645">Protease</keyword>
<dbReference type="InterPro" id="IPR011600">
    <property type="entry name" value="Pept_C14_caspase"/>
</dbReference>
<name>A0AAD7AHZ3_9AGAR</name>
<dbReference type="GO" id="GO:0005737">
    <property type="term" value="C:cytoplasm"/>
    <property type="evidence" value="ECO:0007669"/>
    <property type="project" value="TreeGrafter"/>
</dbReference>
<reference evidence="5" key="1">
    <citation type="submission" date="2023-03" db="EMBL/GenBank/DDBJ databases">
        <title>Massive genome expansion in bonnet fungi (Mycena s.s.) driven by repeated elements and novel gene families across ecological guilds.</title>
        <authorList>
            <consortium name="Lawrence Berkeley National Laboratory"/>
            <person name="Harder C.B."/>
            <person name="Miyauchi S."/>
            <person name="Viragh M."/>
            <person name="Kuo A."/>
            <person name="Thoen E."/>
            <person name="Andreopoulos B."/>
            <person name="Lu D."/>
            <person name="Skrede I."/>
            <person name="Drula E."/>
            <person name="Henrissat B."/>
            <person name="Morin E."/>
            <person name="Kohler A."/>
            <person name="Barry K."/>
            <person name="LaButti K."/>
            <person name="Morin E."/>
            <person name="Salamov A."/>
            <person name="Lipzen A."/>
            <person name="Mereny Z."/>
            <person name="Hegedus B."/>
            <person name="Baldrian P."/>
            <person name="Stursova M."/>
            <person name="Weitz H."/>
            <person name="Taylor A."/>
            <person name="Grigoriev I.V."/>
            <person name="Nagy L.G."/>
            <person name="Martin F."/>
            <person name="Kauserud H."/>
        </authorList>
    </citation>
    <scope>NUCLEOTIDE SEQUENCE</scope>
    <source>
        <strain evidence="5">CBHHK002</strain>
    </source>
</reference>
<dbReference type="GO" id="GO:0006915">
    <property type="term" value="P:apoptotic process"/>
    <property type="evidence" value="ECO:0007669"/>
    <property type="project" value="UniProtKB-KW"/>
</dbReference>
<keyword evidence="6" id="KW-1185">Reference proteome</keyword>
<evidence type="ECO:0000313" key="5">
    <source>
        <dbReference type="EMBL" id="KAJ7358580.1"/>
    </source>
</evidence>
<dbReference type="GO" id="GO:0004197">
    <property type="term" value="F:cysteine-type endopeptidase activity"/>
    <property type="evidence" value="ECO:0007669"/>
    <property type="project" value="InterPro"/>
</dbReference>
<proteinExistence type="inferred from homology"/>
<dbReference type="SUPFAM" id="SSF52129">
    <property type="entry name" value="Caspase-like"/>
    <property type="match status" value="1"/>
</dbReference>
<dbReference type="GO" id="GO:0006508">
    <property type="term" value="P:proteolysis"/>
    <property type="evidence" value="ECO:0007669"/>
    <property type="project" value="InterPro"/>
</dbReference>
<dbReference type="PANTHER" id="PTHR48104:SF30">
    <property type="entry name" value="METACASPASE-1"/>
    <property type="match status" value="1"/>
</dbReference>
<evidence type="ECO:0000313" key="6">
    <source>
        <dbReference type="Proteomes" id="UP001218218"/>
    </source>
</evidence>